<dbReference type="PANTHER" id="PTHR10953:SF102">
    <property type="entry name" value="ADENYLYLTRANSFERASE AND SULFURTRANSFERASE MOCS3"/>
    <property type="match status" value="1"/>
</dbReference>
<dbReference type="SUPFAM" id="SSF69572">
    <property type="entry name" value="Activating enzymes of the ubiquitin-like proteins"/>
    <property type="match status" value="1"/>
</dbReference>
<dbReference type="PROSITE" id="PS50206">
    <property type="entry name" value="RHODANESE_3"/>
    <property type="match status" value="1"/>
</dbReference>
<keyword evidence="1" id="KW-0548">Nucleotidyltransferase</keyword>
<comment type="caution">
    <text evidence="6">The sequence shown here is derived from an EMBL/GenBank/DDBJ whole genome shotgun (WGS) entry which is preliminary data.</text>
</comment>
<evidence type="ECO:0000313" key="6">
    <source>
        <dbReference type="EMBL" id="KAL2037060.1"/>
    </source>
</evidence>
<feature type="coiled-coil region" evidence="3">
    <location>
        <begin position="150"/>
        <end position="177"/>
    </location>
</feature>
<reference evidence="6 7" key="1">
    <citation type="submission" date="2024-09" db="EMBL/GenBank/DDBJ databases">
        <title>Rethinking Asexuality: The Enigmatic Case of Functional Sexual Genes in Lepraria (Stereocaulaceae).</title>
        <authorList>
            <person name="Doellman M."/>
            <person name="Sun Y."/>
            <person name="Barcenas-Pena A."/>
            <person name="Lumbsch H.T."/>
            <person name="Grewe F."/>
        </authorList>
    </citation>
    <scope>NUCLEOTIDE SEQUENCE [LARGE SCALE GENOMIC DNA]</scope>
    <source>
        <strain evidence="6 7">Mercado 3170</strain>
    </source>
</reference>
<evidence type="ECO:0000256" key="3">
    <source>
        <dbReference type="SAM" id="Coils"/>
    </source>
</evidence>
<dbReference type="CDD" id="cd00757">
    <property type="entry name" value="ThiF_MoeB_HesA_family"/>
    <property type="match status" value="1"/>
</dbReference>
<keyword evidence="3" id="KW-0175">Coiled coil</keyword>
<evidence type="ECO:0000259" key="5">
    <source>
        <dbReference type="PROSITE" id="PS50206"/>
    </source>
</evidence>
<dbReference type="InterPro" id="IPR000594">
    <property type="entry name" value="ThiF_NAD_FAD-bd"/>
</dbReference>
<feature type="compositionally biased region" description="Polar residues" evidence="4">
    <location>
        <begin position="10"/>
        <end position="26"/>
    </location>
</feature>
<sequence>MEQDEDVDMTATSSPSLLKRNASNSSGDHDSKISAGLDQEAMEEEESNRRERAVMERIEQEASAKLDEEIRQEEKMNRKERAAREQLEQEIIEDKEGEEREQLNIEEKEMLLMDKAISVLPSLPYFHHHIISKRRRLDGGHGMVDDVPDVSLFKNTIQTLESVIERLKSDLTRMEAAHARGSAELGRWWQESKEKTRIELKEWMKLPSRKAGKAEDQDSRPSYRQSKYQKYGRQMCMPEIGFDGQIKLTKSKVLIVGLGGLGCPAAGYLARAGVGTLGLVDGDTVETSNLHRQTLYLEEDVGQSKVLTAYGRLRQMNSRIHYERYDYRLTPEKAPKLFDQYDVILDCTDRQSSRYFISDAAVVTRKPLVHASALGTMGQFMVLNNPPSLIDGNAHQGPCYRCIFPKPMRPENSRSCAEAGVLGPVVGVMGIVMAMEAIKLITQPNSTPWYMIYNAYSKEPFKMLNLNRKNQNCVACSEKCTITRELLESGSLDYDEFCGGRINYDVLEDHQRMSVRDCKRLMDSKPQEHVLVDVRDKVQFDIGHVKGSINLPISTIYQSPDAGLGALGQELDFQPTLGKNPTVHFICRYGNDSRLALRQILDSQRIREHGTLDYGRRRYLMGMDVIGGYDAWRKEIDPWLPDY</sequence>
<dbReference type="Proteomes" id="UP001590950">
    <property type="component" value="Unassembled WGS sequence"/>
</dbReference>
<dbReference type="PANTHER" id="PTHR10953">
    <property type="entry name" value="UBIQUITIN-ACTIVATING ENZYME E1"/>
    <property type="match status" value="1"/>
</dbReference>
<evidence type="ECO:0000313" key="7">
    <source>
        <dbReference type="Proteomes" id="UP001590950"/>
    </source>
</evidence>
<dbReference type="EMBL" id="JBEFKJ010000045">
    <property type="protein sequence ID" value="KAL2037060.1"/>
    <property type="molecule type" value="Genomic_DNA"/>
</dbReference>
<evidence type="ECO:0000256" key="2">
    <source>
        <dbReference type="ARBA" id="ARBA00043893"/>
    </source>
</evidence>
<feature type="compositionally biased region" description="Basic and acidic residues" evidence="4">
    <location>
        <begin position="47"/>
        <end position="82"/>
    </location>
</feature>
<dbReference type="CDD" id="cd22249">
    <property type="entry name" value="UDM1_RNF168_RNF169-like"/>
    <property type="match status" value="1"/>
</dbReference>
<feature type="domain" description="Rhodanese" evidence="5">
    <location>
        <begin position="525"/>
        <end position="641"/>
    </location>
</feature>
<accession>A0ABR3ZV93</accession>
<keyword evidence="7" id="KW-1185">Reference proteome</keyword>
<dbReference type="Pfam" id="PF00899">
    <property type="entry name" value="ThiF"/>
    <property type="match status" value="1"/>
</dbReference>
<dbReference type="InterPro" id="IPR035985">
    <property type="entry name" value="Ubiquitin-activating_enz"/>
</dbReference>
<evidence type="ECO:0000256" key="4">
    <source>
        <dbReference type="SAM" id="MobiDB-lite"/>
    </source>
</evidence>
<dbReference type="InterPro" id="IPR001763">
    <property type="entry name" value="Rhodanese-like_dom"/>
</dbReference>
<dbReference type="SMART" id="SM00450">
    <property type="entry name" value="RHOD"/>
    <property type="match status" value="1"/>
</dbReference>
<protein>
    <recommendedName>
        <fullName evidence="5">Rhodanese domain-containing protein</fullName>
    </recommendedName>
</protein>
<dbReference type="Gene3D" id="3.40.250.10">
    <property type="entry name" value="Rhodanese-like domain"/>
    <property type="match status" value="1"/>
</dbReference>
<dbReference type="Pfam" id="PF00581">
    <property type="entry name" value="Rhodanese"/>
    <property type="match status" value="1"/>
</dbReference>
<evidence type="ECO:0000256" key="1">
    <source>
        <dbReference type="ARBA" id="ARBA00022695"/>
    </source>
</evidence>
<organism evidence="6 7">
    <name type="scientific">Stereocaulon virgatum</name>
    <dbReference type="NCBI Taxonomy" id="373712"/>
    <lineage>
        <taxon>Eukaryota</taxon>
        <taxon>Fungi</taxon>
        <taxon>Dikarya</taxon>
        <taxon>Ascomycota</taxon>
        <taxon>Pezizomycotina</taxon>
        <taxon>Lecanoromycetes</taxon>
        <taxon>OSLEUM clade</taxon>
        <taxon>Lecanoromycetidae</taxon>
        <taxon>Lecanorales</taxon>
        <taxon>Lecanorineae</taxon>
        <taxon>Stereocaulaceae</taxon>
        <taxon>Stereocaulon</taxon>
    </lineage>
</organism>
<name>A0ABR3ZV93_9LECA</name>
<comment type="function">
    <text evidence="2">Plays a central role in 2-thiolation of mcm(5)S(2)U at tRNA wobble positions of cytosolic tRNA(Lys), tRNA(Glu) and tRNA(Gln). Also essential during biosynthesis of the molybdenum cofactor. Acts by mediating the C-terminal thiocarboxylation of sulfur carriers urm1 and mocs2a. Its N-terminus first activates urm1 and mocs2a as acyl-adenylates (-COAMP), then the persulfide sulfur on the catalytic cysteine is transferred to urm1 and mocs2a to form thiocarboxylation (-COSH) of their C-terminus. The reaction probably involves hydrogen sulfide that is generated from the persulfide intermediate and that acts as a nucleophile towards urm1 and mocs2a. Subsequently, a transient disulfide bond is formed. Does not use thiosulfate as sulfur donor; nfs1 probably acting as a sulfur donor for thiocarboxylation reactions.</text>
</comment>
<feature type="region of interest" description="Disordered" evidence="4">
    <location>
        <begin position="1"/>
        <end position="82"/>
    </location>
</feature>
<dbReference type="InterPro" id="IPR036873">
    <property type="entry name" value="Rhodanese-like_dom_sf"/>
</dbReference>
<dbReference type="Gene3D" id="3.40.50.720">
    <property type="entry name" value="NAD(P)-binding Rossmann-like Domain"/>
    <property type="match status" value="1"/>
</dbReference>
<proteinExistence type="predicted"/>
<dbReference type="InterPro" id="IPR045886">
    <property type="entry name" value="ThiF/MoeB/HesA"/>
</dbReference>
<keyword evidence="1" id="KW-0808">Transferase</keyword>
<gene>
    <name evidence="6" type="ORF">N7G274_010187</name>
</gene>